<evidence type="ECO:0000256" key="1">
    <source>
        <dbReference type="SAM" id="MobiDB-lite"/>
    </source>
</evidence>
<gene>
    <name evidence="2" type="ORF">Ahy_A05g025097</name>
</gene>
<feature type="region of interest" description="Disordered" evidence="1">
    <location>
        <begin position="37"/>
        <end position="63"/>
    </location>
</feature>
<evidence type="ECO:0000313" key="2">
    <source>
        <dbReference type="EMBL" id="RYR59249.1"/>
    </source>
</evidence>
<feature type="compositionally biased region" description="Basic and acidic residues" evidence="1">
    <location>
        <begin position="42"/>
        <end position="52"/>
    </location>
</feature>
<name>A0A445D7Z6_ARAHY</name>
<proteinExistence type="predicted"/>
<sequence length="191" mass="21723">MLVVVVLAAETLYRMTLRSHHECCTVLVPVQDLDVEDEESDKEYIADSHESGSSDDDDDDEFILETPVDGPVRYLLPAPRLIPELSYVPSHYHTLDLDAMYEKTPYSNIGADDYNTNGEFSLIPDEKLWPGWHGACLRPNSAKRRKATGRPVSVRFSSDMDEVQRQERWCGLCQQTGYTRRGCPNQPIEDT</sequence>
<dbReference type="AlphaFoldDB" id="A0A445D7Z6"/>
<keyword evidence="3" id="KW-1185">Reference proteome</keyword>
<accession>A0A445D7Z6</accession>
<comment type="caution">
    <text evidence="2">The sequence shown here is derived from an EMBL/GenBank/DDBJ whole genome shotgun (WGS) entry which is preliminary data.</text>
</comment>
<dbReference type="Proteomes" id="UP000289738">
    <property type="component" value="Chromosome A05"/>
</dbReference>
<protein>
    <submittedName>
        <fullName evidence="2">Uncharacterized protein</fullName>
    </submittedName>
</protein>
<feature type="compositionally biased region" description="Acidic residues" evidence="1">
    <location>
        <begin position="53"/>
        <end position="63"/>
    </location>
</feature>
<evidence type="ECO:0000313" key="3">
    <source>
        <dbReference type="Proteomes" id="UP000289738"/>
    </source>
</evidence>
<reference evidence="2 3" key="1">
    <citation type="submission" date="2019-01" db="EMBL/GenBank/DDBJ databases">
        <title>Sequencing of cultivated peanut Arachis hypogaea provides insights into genome evolution and oil improvement.</title>
        <authorList>
            <person name="Chen X."/>
        </authorList>
    </citation>
    <scope>NUCLEOTIDE SEQUENCE [LARGE SCALE GENOMIC DNA]</scope>
    <source>
        <strain evidence="3">cv. Fuhuasheng</strain>
        <tissue evidence="2">Leaves</tissue>
    </source>
</reference>
<organism evidence="2 3">
    <name type="scientific">Arachis hypogaea</name>
    <name type="common">Peanut</name>
    <dbReference type="NCBI Taxonomy" id="3818"/>
    <lineage>
        <taxon>Eukaryota</taxon>
        <taxon>Viridiplantae</taxon>
        <taxon>Streptophyta</taxon>
        <taxon>Embryophyta</taxon>
        <taxon>Tracheophyta</taxon>
        <taxon>Spermatophyta</taxon>
        <taxon>Magnoliopsida</taxon>
        <taxon>eudicotyledons</taxon>
        <taxon>Gunneridae</taxon>
        <taxon>Pentapetalae</taxon>
        <taxon>rosids</taxon>
        <taxon>fabids</taxon>
        <taxon>Fabales</taxon>
        <taxon>Fabaceae</taxon>
        <taxon>Papilionoideae</taxon>
        <taxon>50 kb inversion clade</taxon>
        <taxon>dalbergioids sensu lato</taxon>
        <taxon>Dalbergieae</taxon>
        <taxon>Pterocarpus clade</taxon>
        <taxon>Arachis</taxon>
    </lineage>
</organism>
<dbReference type="EMBL" id="SDMP01000005">
    <property type="protein sequence ID" value="RYR59249.1"/>
    <property type="molecule type" value="Genomic_DNA"/>
</dbReference>